<gene>
    <name evidence="2" type="ORF">Rhe02_85630</name>
</gene>
<dbReference type="Pfam" id="PF05893">
    <property type="entry name" value="LuxC"/>
    <property type="match status" value="1"/>
</dbReference>
<protein>
    <recommendedName>
        <fullName evidence="4">Long-chain-fatty-acyl-CoA reductase</fullName>
    </recommendedName>
</protein>
<reference evidence="2" key="1">
    <citation type="submission" date="2021-01" db="EMBL/GenBank/DDBJ databases">
        <title>Whole genome shotgun sequence of Rhizocola hellebori NBRC 109834.</title>
        <authorList>
            <person name="Komaki H."/>
            <person name="Tamura T."/>
        </authorList>
    </citation>
    <scope>NUCLEOTIDE SEQUENCE</scope>
    <source>
        <strain evidence="2">NBRC 109834</strain>
    </source>
</reference>
<dbReference type="Proteomes" id="UP000612899">
    <property type="component" value="Unassembled WGS sequence"/>
</dbReference>
<evidence type="ECO:0000313" key="2">
    <source>
        <dbReference type="EMBL" id="GIH10496.1"/>
    </source>
</evidence>
<keyword evidence="1" id="KW-0521">NADP</keyword>
<dbReference type="EMBL" id="BONY01000096">
    <property type="protein sequence ID" value="GIH10496.1"/>
    <property type="molecule type" value="Genomic_DNA"/>
</dbReference>
<dbReference type="SUPFAM" id="SSF53720">
    <property type="entry name" value="ALDH-like"/>
    <property type="match status" value="1"/>
</dbReference>
<name>A0A8J3VLV1_9ACTN</name>
<evidence type="ECO:0008006" key="4">
    <source>
        <dbReference type="Google" id="ProtNLM"/>
    </source>
</evidence>
<sequence length="409" mass="44503">MLTPRFPAAANTTPDELLASVTTEPTDGRLTVGDDRVRDFLIAFSRQLLRPEIARRFPELGSLGFFLRRGEIAKSVERLHDGSAGSRFVPRGLVLHFPPANVDTIFVYSWAMSALAGNSNIVRISNRSAGAAEVVIETLNATLADAHPAIAQTQRMVTYDRDDTITASLSLACDLRVIWGGDRSVIDIRRHPLAPLARDLAFPDRSSFAALSVPAWQAAEPTAKRQAVEGFANDVYWFDQAACSSPRALFWVGEPDAATAAREEFMALLPGIVAGRGWQVDAAMAVEKHVATYGLAAEGVASRVRFSGNAVAEVDLVSPEDMQRRWLGAGTICHSTVGSLADLVPLVRRKDQTLTQFGFSAQELDTFVAEVAGRGIDRIVPFGSALTFAGVWDGYDLLREFTRQTTIWV</sequence>
<evidence type="ECO:0000256" key="1">
    <source>
        <dbReference type="ARBA" id="ARBA00022857"/>
    </source>
</evidence>
<dbReference type="AlphaFoldDB" id="A0A8J3VLV1"/>
<dbReference type="InterPro" id="IPR008670">
    <property type="entry name" value="CoA_reduct_LuxC"/>
</dbReference>
<dbReference type="InterPro" id="IPR016161">
    <property type="entry name" value="Ald_DH/histidinol_DH"/>
</dbReference>
<dbReference type="GO" id="GO:0003995">
    <property type="term" value="F:acyl-CoA dehydrogenase activity"/>
    <property type="evidence" value="ECO:0007669"/>
    <property type="project" value="InterPro"/>
</dbReference>
<dbReference type="GO" id="GO:0008218">
    <property type="term" value="P:bioluminescence"/>
    <property type="evidence" value="ECO:0007669"/>
    <property type="project" value="InterPro"/>
</dbReference>
<proteinExistence type="predicted"/>
<evidence type="ECO:0000313" key="3">
    <source>
        <dbReference type="Proteomes" id="UP000612899"/>
    </source>
</evidence>
<accession>A0A8J3VLV1</accession>
<keyword evidence="3" id="KW-1185">Reference proteome</keyword>
<organism evidence="2 3">
    <name type="scientific">Rhizocola hellebori</name>
    <dbReference type="NCBI Taxonomy" id="1392758"/>
    <lineage>
        <taxon>Bacteria</taxon>
        <taxon>Bacillati</taxon>
        <taxon>Actinomycetota</taxon>
        <taxon>Actinomycetes</taxon>
        <taxon>Micromonosporales</taxon>
        <taxon>Micromonosporaceae</taxon>
        <taxon>Rhizocola</taxon>
    </lineage>
</organism>
<comment type="caution">
    <text evidence="2">The sequence shown here is derived from an EMBL/GenBank/DDBJ whole genome shotgun (WGS) entry which is preliminary data.</text>
</comment>